<dbReference type="PANTHER" id="PTHR35862:SF3">
    <property type="entry name" value="FELS-2 PROPHAGE PROTEIN"/>
    <property type="match status" value="1"/>
</dbReference>
<dbReference type="InterPro" id="IPR052726">
    <property type="entry name" value="Phage_Baseplate_Hub"/>
</dbReference>
<dbReference type="AlphaFoldDB" id="A0A291MWF1"/>
<reference evidence="1 2" key="1">
    <citation type="submission" date="2017-10" db="EMBL/GenBank/DDBJ databases">
        <title>Sphingobium yanoikuyae S72.</title>
        <authorList>
            <person name="Sanchez E."/>
            <person name="Bustos P."/>
            <person name="Mendoza P."/>
            <person name="Guo X."/>
            <person name="Mendoza A."/>
        </authorList>
    </citation>
    <scope>NUCLEOTIDE SEQUENCE [LARGE SCALE GENOMIC DNA]</scope>
    <source>
        <strain evidence="1 2">S72</strain>
    </source>
</reference>
<dbReference type="PANTHER" id="PTHR35862">
    <property type="entry name" value="FELS-2 PROPHAGE PROTEIN"/>
    <property type="match status" value="1"/>
</dbReference>
<dbReference type="RefSeq" id="WP_097382781.1">
    <property type="nucleotide sequence ID" value="NZ_CP023741.1"/>
</dbReference>
<sequence length="335" mass="36193">MTDRIANIPDFRVTLGDTDLTGKIRPRLVSLTLSEKRGDEADQLDIVLDDSDGGLAIPPEGATLRLALGWKQGRDVAPGLIDKGTFKVDDVSHSGPPDQVRIRARAADFTSDIRNRREQSWRNTTLGAVLTEVAGRNGLTPRIAADLASIALPTITQSRQSDIAFLRRLGRENDAVATIKDGKLIFARKGAGTTTSGTALPTLTIRRSAGDGHNWQRQTRDGQAGVTASWHDRKVAKRLSVTVGEKKGAKRLRKTFADEGSARRAASAEQARLKRTPATLDMRLALGRAEIYVDLRASVSGIKAGIDGIWLINEVSHNLDNGSGFTTALKMETAT</sequence>
<dbReference type="EMBL" id="CP023741">
    <property type="protein sequence ID" value="ATI79443.1"/>
    <property type="molecule type" value="Genomic_DNA"/>
</dbReference>
<dbReference type="SUPFAM" id="SSF69279">
    <property type="entry name" value="Phage tail proteins"/>
    <property type="match status" value="1"/>
</dbReference>
<evidence type="ECO:0000313" key="2">
    <source>
        <dbReference type="Proteomes" id="UP000219422"/>
    </source>
</evidence>
<dbReference type="Pfam" id="PF05954">
    <property type="entry name" value="Phage_GPD"/>
    <property type="match status" value="1"/>
</dbReference>
<evidence type="ECO:0000313" key="1">
    <source>
        <dbReference type="EMBL" id="ATI79443.1"/>
    </source>
</evidence>
<organism evidence="1 2">
    <name type="scientific">Sphingobium yanoikuyae</name>
    <name type="common">Sphingomonas yanoikuyae</name>
    <dbReference type="NCBI Taxonomy" id="13690"/>
    <lineage>
        <taxon>Bacteria</taxon>
        <taxon>Pseudomonadati</taxon>
        <taxon>Pseudomonadota</taxon>
        <taxon>Alphaproteobacteria</taxon>
        <taxon>Sphingomonadales</taxon>
        <taxon>Sphingomonadaceae</taxon>
        <taxon>Sphingobium</taxon>
    </lineage>
</organism>
<proteinExistence type="predicted"/>
<dbReference type="GeneID" id="57776194"/>
<gene>
    <name evidence="1" type="ORF">A6768_04995</name>
</gene>
<dbReference type="Proteomes" id="UP000219422">
    <property type="component" value="Chromosome"/>
</dbReference>
<dbReference type="KEGG" id="sya:A6768_04995"/>
<accession>A0A291MWF1</accession>
<protein>
    <submittedName>
        <fullName evidence="1">Late control protein</fullName>
    </submittedName>
</protein>
<name>A0A291MWF1_SPHYA</name>